<evidence type="ECO:0000256" key="5">
    <source>
        <dbReference type="ARBA" id="ARBA00023136"/>
    </source>
</evidence>
<dbReference type="AlphaFoldDB" id="A0A9R0HV20"/>
<gene>
    <name evidence="9" type="primary">LOC110777210</name>
</gene>
<feature type="transmembrane region" description="Helical" evidence="6">
    <location>
        <begin position="367"/>
        <end position="386"/>
    </location>
</feature>
<dbReference type="GO" id="GO:0003333">
    <property type="term" value="P:amino acid transmembrane transport"/>
    <property type="evidence" value="ECO:0000318"/>
    <property type="project" value="GO_Central"/>
</dbReference>
<feature type="domain" description="Amino acid transporter transmembrane" evidence="7">
    <location>
        <begin position="37"/>
        <end position="424"/>
    </location>
</feature>
<keyword evidence="2 6" id="KW-0812">Transmembrane</keyword>
<evidence type="ECO:0000259" key="7">
    <source>
        <dbReference type="Pfam" id="PF01490"/>
    </source>
</evidence>
<feature type="transmembrane region" description="Helical" evidence="6">
    <location>
        <begin position="224"/>
        <end position="245"/>
    </location>
</feature>
<dbReference type="Proteomes" id="UP000813463">
    <property type="component" value="Chromosome 6"/>
</dbReference>
<evidence type="ECO:0000256" key="3">
    <source>
        <dbReference type="ARBA" id="ARBA00022970"/>
    </source>
</evidence>
<sequence length="433" mass="47441">MDGEYGGVSSLAQPLVEELEAATTTDDKYKVSVEESNTSFSKSLFNCANTILGNGVLIVPYALAAGGWWSLALLFIISAAATYTGLLIKRCMEADPRIKTYTHIGEYAFGEIGKVIVTIILYADLYMVTTGFLIIEGDNLHNLFPNLSLEAFGFSIDGKSTLIIIVALVLLPIILLDNISILAYISATGVFASVLILVAVVWVGVFDGIGFHHVEDSAFEWKGIPTAISLYMLCFSSHPVFPALYTSMQKKQDFSKVLLLCFTLSTFIYVSMAVFGYLMFGSSAESQITLNLPTDKVSSQIAIYTTLISPIAKYALIFKPIVISTECWFSIEYQKRKWFKVTIRVALLVSQVVVALTLPFFGYLMSLTGALLCATASFAMPCLCYLKISSTNGKSSRGFVEWFFIWGIVCLSIMILMSGTYTSIVDIVAKVTP</sequence>
<keyword evidence="3" id="KW-0813">Transport</keyword>
<comment type="subcellular location">
    <subcellularLocation>
        <location evidence="1">Membrane</location>
        <topology evidence="1">Multi-pass membrane protein</topology>
    </subcellularLocation>
</comment>
<reference evidence="9" key="2">
    <citation type="submission" date="2025-08" db="UniProtKB">
        <authorList>
            <consortium name="RefSeq"/>
        </authorList>
    </citation>
    <scope>IDENTIFICATION</scope>
    <source>
        <tissue evidence="9">Leaf</tissue>
    </source>
</reference>
<dbReference type="InterPro" id="IPR013057">
    <property type="entry name" value="AA_transpt_TM"/>
</dbReference>
<evidence type="ECO:0000256" key="4">
    <source>
        <dbReference type="ARBA" id="ARBA00022989"/>
    </source>
</evidence>
<keyword evidence="3" id="KW-0029">Amino-acid transport</keyword>
<dbReference type="GO" id="GO:0005774">
    <property type="term" value="C:vacuolar membrane"/>
    <property type="evidence" value="ECO:0000318"/>
    <property type="project" value="GO_Central"/>
</dbReference>
<accession>A0A9R0HV20</accession>
<keyword evidence="4 6" id="KW-1133">Transmembrane helix</keyword>
<evidence type="ECO:0000256" key="2">
    <source>
        <dbReference type="ARBA" id="ARBA00022692"/>
    </source>
</evidence>
<dbReference type="KEGG" id="soe:110777210"/>
<dbReference type="RefSeq" id="XP_021837509.1">
    <property type="nucleotide sequence ID" value="XM_021981817.2"/>
</dbReference>
<feature type="transmembrane region" description="Helical" evidence="6">
    <location>
        <begin position="398"/>
        <end position="417"/>
    </location>
</feature>
<protein>
    <submittedName>
        <fullName evidence="9">Amino acid transporter AVT1I-like</fullName>
    </submittedName>
</protein>
<name>A0A9R0HV20_SPIOL</name>
<dbReference type="OrthoDB" id="655540at2759"/>
<dbReference type="PANTHER" id="PTHR22950:SF705">
    <property type="entry name" value="AMINO ACID TRANSPORTER AVT1I-LIKE"/>
    <property type="match status" value="1"/>
</dbReference>
<feature type="transmembrane region" description="Helical" evidence="6">
    <location>
        <begin position="182"/>
        <end position="204"/>
    </location>
</feature>
<dbReference type="Pfam" id="PF01490">
    <property type="entry name" value="Aa_trans"/>
    <property type="match status" value="1"/>
</dbReference>
<feature type="transmembrane region" description="Helical" evidence="6">
    <location>
        <begin position="257"/>
        <end position="281"/>
    </location>
</feature>
<keyword evidence="8" id="KW-1185">Reference proteome</keyword>
<dbReference type="GO" id="GO:0015179">
    <property type="term" value="F:L-amino acid transmembrane transporter activity"/>
    <property type="evidence" value="ECO:0000318"/>
    <property type="project" value="GO_Central"/>
</dbReference>
<evidence type="ECO:0000256" key="6">
    <source>
        <dbReference type="SAM" id="Phobius"/>
    </source>
</evidence>
<dbReference type="PANTHER" id="PTHR22950">
    <property type="entry name" value="AMINO ACID TRANSPORTER"/>
    <property type="match status" value="1"/>
</dbReference>
<evidence type="ECO:0000313" key="8">
    <source>
        <dbReference type="Proteomes" id="UP000813463"/>
    </source>
</evidence>
<organism evidence="8 9">
    <name type="scientific">Spinacia oleracea</name>
    <name type="common">Spinach</name>
    <dbReference type="NCBI Taxonomy" id="3562"/>
    <lineage>
        <taxon>Eukaryota</taxon>
        <taxon>Viridiplantae</taxon>
        <taxon>Streptophyta</taxon>
        <taxon>Embryophyta</taxon>
        <taxon>Tracheophyta</taxon>
        <taxon>Spermatophyta</taxon>
        <taxon>Magnoliopsida</taxon>
        <taxon>eudicotyledons</taxon>
        <taxon>Gunneridae</taxon>
        <taxon>Pentapetalae</taxon>
        <taxon>Caryophyllales</taxon>
        <taxon>Chenopodiaceae</taxon>
        <taxon>Chenopodioideae</taxon>
        <taxon>Anserineae</taxon>
        <taxon>Spinacia</taxon>
    </lineage>
</organism>
<evidence type="ECO:0000256" key="1">
    <source>
        <dbReference type="ARBA" id="ARBA00004141"/>
    </source>
</evidence>
<feature type="transmembrane region" description="Helical" evidence="6">
    <location>
        <begin position="69"/>
        <end position="88"/>
    </location>
</feature>
<feature type="transmembrane region" description="Helical" evidence="6">
    <location>
        <begin position="155"/>
        <end position="175"/>
    </location>
</feature>
<feature type="transmembrane region" description="Helical" evidence="6">
    <location>
        <begin position="301"/>
        <end position="322"/>
    </location>
</feature>
<proteinExistence type="predicted"/>
<keyword evidence="5 6" id="KW-0472">Membrane</keyword>
<feature type="transmembrane region" description="Helical" evidence="6">
    <location>
        <begin position="343"/>
        <end position="361"/>
    </location>
</feature>
<dbReference type="GeneID" id="110777210"/>
<feature type="transmembrane region" description="Helical" evidence="6">
    <location>
        <begin position="115"/>
        <end position="135"/>
    </location>
</feature>
<reference evidence="8" key="1">
    <citation type="journal article" date="2021" name="Nat. Commun.">
        <title>Genomic analyses provide insights into spinach domestication and the genetic basis of agronomic traits.</title>
        <authorList>
            <person name="Cai X."/>
            <person name="Sun X."/>
            <person name="Xu C."/>
            <person name="Sun H."/>
            <person name="Wang X."/>
            <person name="Ge C."/>
            <person name="Zhang Z."/>
            <person name="Wang Q."/>
            <person name="Fei Z."/>
            <person name="Jiao C."/>
            <person name="Wang Q."/>
        </authorList>
    </citation>
    <scope>NUCLEOTIDE SEQUENCE [LARGE SCALE GENOMIC DNA]</scope>
    <source>
        <strain evidence="8">cv. Varoflay</strain>
    </source>
</reference>
<evidence type="ECO:0000313" key="9">
    <source>
        <dbReference type="RefSeq" id="XP_021837509.1"/>
    </source>
</evidence>